<dbReference type="Gene3D" id="3.40.50.150">
    <property type="entry name" value="Vaccinia Virus protein VP39"/>
    <property type="match status" value="1"/>
</dbReference>
<comment type="similarity">
    <text evidence="1">Belongs to the spermidine/spermine synthase family.</text>
</comment>
<evidence type="ECO:0000256" key="3">
    <source>
        <dbReference type="PROSITE-ProRule" id="PRU00354"/>
    </source>
</evidence>
<evidence type="ECO:0000313" key="5">
    <source>
        <dbReference type="EMBL" id="KAL0476833.1"/>
    </source>
</evidence>
<dbReference type="FunFam" id="3.40.50.150:FF:000013">
    <property type="entry name" value="Spermidine synthase"/>
    <property type="match status" value="1"/>
</dbReference>
<dbReference type="SUPFAM" id="SSF53335">
    <property type="entry name" value="S-adenosyl-L-methionine-dependent methyltransferases"/>
    <property type="match status" value="1"/>
</dbReference>
<dbReference type="Pfam" id="PF01564">
    <property type="entry name" value="Spermine_synth"/>
    <property type="match status" value="1"/>
</dbReference>
<keyword evidence="6" id="KW-1185">Reference proteome</keyword>
<name>A0AAW2YIN7_9EUKA</name>
<dbReference type="Proteomes" id="UP001431209">
    <property type="component" value="Unassembled WGS sequence"/>
</dbReference>
<dbReference type="InterPro" id="IPR037163">
    <property type="entry name" value="Spermidine_synt_N_sf"/>
</dbReference>
<evidence type="ECO:0000259" key="4">
    <source>
        <dbReference type="PROSITE" id="PS51006"/>
    </source>
</evidence>
<dbReference type="GO" id="GO:0008295">
    <property type="term" value="P:spermidine biosynthetic process"/>
    <property type="evidence" value="ECO:0007669"/>
    <property type="project" value="TreeGrafter"/>
</dbReference>
<proteinExistence type="inferred from homology"/>
<dbReference type="InterPro" id="IPR001045">
    <property type="entry name" value="Spermi_synthase"/>
</dbReference>
<keyword evidence="3" id="KW-0620">Polyamine biosynthesis</keyword>
<dbReference type="PANTHER" id="PTHR11558">
    <property type="entry name" value="SPERMIDINE/SPERMINE SYNTHASE"/>
    <property type="match status" value="1"/>
</dbReference>
<reference evidence="5 6" key="1">
    <citation type="submission" date="2024-03" db="EMBL/GenBank/DDBJ databases">
        <title>The Acrasis kona genome and developmental transcriptomes reveal deep origins of eukaryotic multicellular pathways.</title>
        <authorList>
            <person name="Sheikh S."/>
            <person name="Fu C.-J."/>
            <person name="Brown M.W."/>
            <person name="Baldauf S.L."/>
        </authorList>
    </citation>
    <scope>NUCLEOTIDE SEQUENCE [LARGE SCALE GENOMIC DNA]</scope>
    <source>
        <strain evidence="5 6">ATCC MYA-3509</strain>
    </source>
</reference>
<dbReference type="FunFam" id="2.30.140.10:FF:000001">
    <property type="entry name" value="SPE3p Spermidine synthase"/>
    <property type="match status" value="1"/>
</dbReference>
<dbReference type="InterPro" id="IPR035246">
    <property type="entry name" value="Spermidine_synt_N"/>
</dbReference>
<accession>A0AAW2YIN7</accession>
<evidence type="ECO:0000256" key="1">
    <source>
        <dbReference type="ARBA" id="ARBA00007867"/>
    </source>
</evidence>
<dbReference type="PROSITE" id="PS51006">
    <property type="entry name" value="PABS_2"/>
    <property type="match status" value="1"/>
</dbReference>
<feature type="domain" description="PABS" evidence="4">
    <location>
        <begin position="6"/>
        <end position="246"/>
    </location>
</feature>
<keyword evidence="2 3" id="KW-0808">Transferase</keyword>
<dbReference type="Pfam" id="PF17284">
    <property type="entry name" value="Spermine_synt_N"/>
    <property type="match status" value="1"/>
</dbReference>
<dbReference type="PANTHER" id="PTHR11558:SF11">
    <property type="entry name" value="SPERMIDINE SYNTHASE"/>
    <property type="match status" value="1"/>
</dbReference>
<dbReference type="HAMAP" id="MF_00198">
    <property type="entry name" value="Spermidine_synth"/>
    <property type="match status" value="1"/>
</dbReference>
<feature type="active site" description="Proton acceptor" evidence="3">
    <location>
        <position position="165"/>
    </location>
</feature>
<evidence type="ECO:0000313" key="6">
    <source>
        <dbReference type="Proteomes" id="UP001431209"/>
    </source>
</evidence>
<dbReference type="InterPro" id="IPR029063">
    <property type="entry name" value="SAM-dependent_MTases_sf"/>
</dbReference>
<comment type="caution">
    <text evidence="5">The sequence shown here is derived from an EMBL/GenBank/DDBJ whole genome shotgun (WGS) entry which is preliminary data.</text>
</comment>
<organism evidence="5 6">
    <name type="scientific">Acrasis kona</name>
    <dbReference type="NCBI Taxonomy" id="1008807"/>
    <lineage>
        <taxon>Eukaryota</taxon>
        <taxon>Discoba</taxon>
        <taxon>Heterolobosea</taxon>
        <taxon>Tetramitia</taxon>
        <taxon>Eutetramitia</taxon>
        <taxon>Acrasidae</taxon>
        <taxon>Acrasis</taxon>
    </lineage>
</organism>
<dbReference type="NCBIfam" id="NF002010">
    <property type="entry name" value="PRK00811.1"/>
    <property type="match status" value="1"/>
</dbReference>
<dbReference type="CDD" id="cd02440">
    <property type="entry name" value="AdoMet_MTases"/>
    <property type="match status" value="1"/>
</dbReference>
<dbReference type="GO" id="GO:0005829">
    <property type="term" value="C:cytosol"/>
    <property type="evidence" value="ECO:0007669"/>
    <property type="project" value="TreeGrafter"/>
</dbReference>
<evidence type="ECO:0000256" key="2">
    <source>
        <dbReference type="ARBA" id="ARBA00022679"/>
    </source>
</evidence>
<dbReference type="NCBIfam" id="TIGR00417">
    <property type="entry name" value="speE"/>
    <property type="match status" value="1"/>
</dbReference>
<dbReference type="EMBL" id="JAOPGA020000108">
    <property type="protein sequence ID" value="KAL0476833.1"/>
    <property type="molecule type" value="Genomic_DNA"/>
</dbReference>
<sequence length="293" mass="32966">MNAIGEGWFSEISEMWPGQAASLKVKSVLHKEKSNFQDIIVFESETYGKVLVLDGVIQLTERDEFAYQEMITHVPLCSHPNPKRVCLIGGGDGGVIREVMRHECVEEIYMCEIDERVLEVSKAFFPKVSEKLINNPKLKLFHCDGAEFLKREQFKSGFFDVIIVDCSDPVGPAESLFGRDFYESAQAALNQGGVLCAQAESMWLHLDIIADMAAFISEINFKNVEYSYTMIPTYPSGSIGFFVCRKGDDKSCSSQPRVLSEEASNNVTYYTPQIHCASFVLPKFAHKAIYKHL</sequence>
<protein>
    <submittedName>
        <fullName evidence="5">Spermidine synthase</fullName>
    </submittedName>
</protein>
<dbReference type="InterPro" id="IPR030374">
    <property type="entry name" value="PABS"/>
</dbReference>
<dbReference type="AlphaFoldDB" id="A0AAW2YIN7"/>
<gene>
    <name evidence="5" type="ORF">AKO1_005663</name>
</gene>
<dbReference type="Gene3D" id="2.30.140.10">
    <property type="entry name" value="Spermidine synthase, tetramerisation domain"/>
    <property type="match status" value="1"/>
</dbReference>
<dbReference type="GO" id="GO:0004766">
    <property type="term" value="F:spermidine synthase activity"/>
    <property type="evidence" value="ECO:0007669"/>
    <property type="project" value="TreeGrafter"/>
</dbReference>